<dbReference type="EMBL" id="BOPL01000008">
    <property type="protein sequence ID" value="GIK05270.1"/>
    <property type="molecule type" value="Genomic_DNA"/>
</dbReference>
<keyword evidence="7" id="KW-1185">Reference proteome</keyword>
<reference evidence="6 7" key="1">
    <citation type="submission" date="2021-02" db="EMBL/GenBank/DDBJ databases">
        <title>Pan-genome distribution and transcriptional activeness of fungal secondary metabolism genes in Aspergillus section Fumigati.</title>
        <authorList>
            <person name="Takahashi H."/>
            <person name="Umemura M."/>
            <person name="Ninomiya A."/>
            <person name="Kusuya Y."/>
            <person name="Urayama S."/>
            <person name="Shimizu M."/>
            <person name="Watanabe A."/>
            <person name="Kamei K."/>
            <person name="Yaguchi T."/>
            <person name="Hagiwara D."/>
        </authorList>
    </citation>
    <scope>NUCLEOTIDE SEQUENCE [LARGE SCALE GENOMIC DNA]</scope>
    <source>
        <strain evidence="6 7">IFM 47045</strain>
    </source>
</reference>
<dbReference type="RefSeq" id="XP_043128456.1">
    <property type="nucleotide sequence ID" value="XM_043272521.1"/>
</dbReference>
<organism evidence="6 7">
    <name type="scientific">Aspergillus viridinutans</name>
    <dbReference type="NCBI Taxonomy" id="75553"/>
    <lineage>
        <taxon>Eukaryota</taxon>
        <taxon>Fungi</taxon>
        <taxon>Dikarya</taxon>
        <taxon>Ascomycota</taxon>
        <taxon>Pezizomycotina</taxon>
        <taxon>Eurotiomycetes</taxon>
        <taxon>Eurotiomycetidae</taxon>
        <taxon>Eurotiales</taxon>
        <taxon>Aspergillaceae</taxon>
        <taxon>Aspergillus</taxon>
        <taxon>Aspergillus subgen. Fumigati</taxon>
    </lineage>
</organism>
<dbReference type="Pfam" id="PF08240">
    <property type="entry name" value="ADH_N"/>
    <property type="match status" value="1"/>
</dbReference>
<dbReference type="OrthoDB" id="1879366at2759"/>
<gene>
    <name evidence="6" type="ORF">Aspvir_009374</name>
</gene>
<evidence type="ECO:0000313" key="6">
    <source>
        <dbReference type="EMBL" id="GIK05270.1"/>
    </source>
</evidence>
<dbReference type="PANTHER" id="PTHR42940">
    <property type="entry name" value="ALCOHOL DEHYDROGENASE 1-RELATED"/>
    <property type="match status" value="1"/>
</dbReference>
<keyword evidence="3" id="KW-0862">Zinc</keyword>
<comment type="caution">
    <text evidence="6">The sequence shown here is derived from an EMBL/GenBank/DDBJ whole genome shotgun (WGS) entry which is preliminary data.</text>
</comment>
<dbReference type="GO" id="GO:0008270">
    <property type="term" value="F:zinc ion binding"/>
    <property type="evidence" value="ECO:0007669"/>
    <property type="project" value="InterPro"/>
</dbReference>
<keyword evidence="2" id="KW-0479">Metal-binding</keyword>
<dbReference type="SUPFAM" id="SSF50129">
    <property type="entry name" value="GroES-like"/>
    <property type="match status" value="1"/>
</dbReference>
<feature type="domain" description="Alcohol dehydrogenase-like N-terminal" evidence="5">
    <location>
        <begin position="74"/>
        <end position="120"/>
    </location>
</feature>
<dbReference type="InterPro" id="IPR013154">
    <property type="entry name" value="ADH-like_N"/>
</dbReference>
<evidence type="ECO:0000256" key="4">
    <source>
        <dbReference type="ARBA" id="ARBA00023002"/>
    </source>
</evidence>
<protein>
    <recommendedName>
        <fullName evidence="5">Alcohol dehydrogenase-like N-terminal domain-containing protein</fullName>
    </recommendedName>
</protein>
<comment type="cofactor">
    <cofactor evidence="1">
        <name>Zn(2+)</name>
        <dbReference type="ChEBI" id="CHEBI:29105"/>
    </cofactor>
</comment>
<dbReference type="Proteomes" id="UP000710440">
    <property type="component" value="Unassembled WGS sequence"/>
</dbReference>
<sequence length="125" mass="13628">MQVPQTHKAVVYDKPGIISTRIVELDTPSPGPGQILVKMWVKLLTGWHLVALTSQTQYPFWNMPLRPQPHDEYEPVKSGQVGGHEGVGVVAQLGPSCEHSGVNIGDRVGIKWIVSACGNCMVGWC</sequence>
<evidence type="ECO:0000256" key="1">
    <source>
        <dbReference type="ARBA" id="ARBA00001947"/>
    </source>
</evidence>
<dbReference type="PANTHER" id="PTHR42940:SF5">
    <property type="entry name" value="ALCOHOL DEHYDROGENASE 2"/>
    <property type="match status" value="1"/>
</dbReference>
<evidence type="ECO:0000313" key="7">
    <source>
        <dbReference type="Proteomes" id="UP000710440"/>
    </source>
</evidence>
<evidence type="ECO:0000256" key="2">
    <source>
        <dbReference type="ARBA" id="ARBA00022723"/>
    </source>
</evidence>
<dbReference type="InterPro" id="IPR002328">
    <property type="entry name" value="ADH_Zn_CS"/>
</dbReference>
<dbReference type="InterPro" id="IPR011032">
    <property type="entry name" value="GroES-like_sf"/>
</dbReference>
<accession>A0A9P3BYC1</accession>
<dbReference type="PROSITE" id="PS00059">
    <property type="entry name" value="ADH_ZINC"/>
    <property type="match status" value="1"/>
</dbReference>
<name>A0A9P3BYC1_ASPVI</name>
<dbReference type="AlphaFoldDB" id="A0A9P3BYC1"/>
<dbReference type="GeneID" id="66937356"/>
<proteinExistence type="predicted"/>
<dbReference type="Gene3D" id="3.90.180.10">
    <property type="entry name" value="Medium-chain alcohol dehydrogenases, catalytic domain"/>
    <property type="match status" value="1"/>
</dbReference>
<evidence type="ECO:0000259" key="5">
    <source>
        <dbReference type="Pfam" id="PF08240"/>
    </source>
</evidence>
<evidence type="ECO:0000256" key="3">
    <source>
        <dbReference type="ARBA" id="ARBA00022833"/>
    </source>
</evidence>
<dbReference type="GO" id="GO:0004022">
    <property type="term" value="F:alcohol dehydrogenase (NAD+) activity"/>
    <property type="evidence" value="ECO:0007669"/>
    <property type="project" value="TreeGrafter"/>
</dbReference>
<dbReference type="GO" id="GO:0005737">
    <property type="term" value="C:cytoplasm"/>
    <property type="evidence" value="ECO:0007669"/>
    <property type="project" value="TreeGrafter"/>
</dbReference>
<keyword evidence="4" id="KW-0560">Oxidoreductase</keyword>